<keyword evidence="1" id="KW-0479">Metal-binding</keyword>
<dbReference type="OrthoDB" id="17395at2759"/>
<dbReference type="Pfam" id="PF13378">
    <property type="entry name" value="MR_MLE_C"/>
    <property type="match status" value="1"/>
</dbReference>
<comment type="caution">
    <text evidence="4">The sequence shown here is derived from an EMBL/GenBank/DDBJ whole genome shotgun (WGS) entry which is preliminary data.</text>
</comment>
<evidence type="ECO:0000256" key="2">
    <source>
        <dbReference type="SAM" id="Phobius"/>
    </source>
</evidence>
<organism evidence="4 5">
    <name type="scientific">Populus tomentosa</name>
    <name type="common">Chinese white poplar</name>
    <dbReference type="NCBI Taxonomy" id="118781"/>
    <lineage>
        <taxon>Eukaryota</taxon>
        <taxon>Viridiplantae</taxon>
        <taxon>Streptophyta</taxon>
        <taxon>Embryophyta</taxon>
        <taxon>Tracheophyta</taxon>
        <taxon>Spermatophyta</taxon>
        <taxon>Magnoliopsida</taxon>
        <taxon>eudicotyledons</taxon>
        <taxon>Gunneridae</taxon>
        <taxon>Pentapetalae</taxon>
        <taxon>rosids</taxon>
        <taxon>fabids</taxon>
        <taxon>Malpighiales</taxon>
        <taxon>Salicaceae</taxon>
        <taxon>Saliceae</taxon>
        <taxon>Populus</taxon>
    </lineage>
</organism>
<dbReference type="PANTHER" id="PTHR48073">
    <property type="entry name" value="O-SUCCINYLBENZOATE SYNTHASE-RELATED"/>
    <property type="match status" value="1"/>
</dbReference>
<dbReference type="EMBL" id="JAAWWB010000030">
    <property type="protein sequence ID" value="KAG6745810.1"/>
    <property type="molecule type" value="Genomic_DNA"/>
</dbReference>
<proteinExistence type="predicted"/>
<feature type="transmembrane region" description="Helical" evidence="2">
    <location>
        <begin position="158"/>
        <end position="179"/>
    </location>
</feature>
<evidence type="ECO:0000313" key="5">
    <source>
        <dbReference type="Proteomes" id="UP000886885"/>
    </source>
</evidence>
<evidence type="ECO:0000313" key="4">
    <source>
        <dbReference type="EMBL" id="KAG6745810.1"/>
    </source>
</evidence>
<evidence type="ECO:0000259" key="3">
    <source>
        <dbReference type="Pfam" id="PF13378"/>
    </source>
</evidence>
<keyword evidence="2" id="KW-1133">Transmembrane helix</keyword>
<gene>
    <name evidence="4" type="ORF">POTOM_050320</name>
</gene>
<name>A0A8X7YID9_POPTO</name>
<dbReference type="InterPro" id="IPR029065">
    <property type="entry name" value="Enolase_C-like"/>
</dbReference>
<keyword evidence="2" id="KW-0472">Membrane</keyword>
<dbReference type="PANTHER" id="PTHR48073:SF2">
    <property type="entry name" value="O-SUCCINYLBENZOATE SYNTHASE"/>
    <property type="match status" value="1"/>
</dbReference>
<keyword evidence="2" id="KW-0812">Transmembrane</keyword>
<accession>A0A8X7YID9</accession>
<reference evidence="4" key="1">
    <citation type="journal article" date="2020" name="bioRxiv">
        <title>Hybrid origin of Populus tomentosa Carr. identified through genome sequencing and phylogenomic analysis.</title>
        <authorList>
            <person name="An X."/>
            <person name="Gao K."/>
            <person name="Chen Z."/>
            <person name="Li J."/>
            <person name="Yang X."/>
            <person name="Yang X."/>
            <person name="Zhou J."/>
            <person name="Guo T."/>
            <person name="Zhao T."/>
            <person name="Huang S."/>
            <person name="Miao D."/>
            <person name="Khan W.U."/>
            <person name="Rao P."/>
            <person name="Ye M."/>
            <person name="Lei B."/>
            <person name="Liao W."/>
            <person name="Wang J."/>
            <person name="Ji L."/>
            <person name="Li Y."/>
            <person name="Guo B."/>
            <person name="Mustafa N.S."/>
            <person name="Li S."/>
            <person name="Yun Q."/>
            <person name="Keller S.R."/>
            <person name="Mao J."/>
            <person name="Zhang R."/>
            <person name="Strauss S.H."/>
        </authorList>
    </citation>
    <scope>NUCLEOTIDE SEQUENCE</scope>
    <source>
        <strain evidence="4">GM15</strain>
        <tissue evidence="4">Leaf</tissue>
    </source>
</reference>
<dbReference type="Proteomes" id="UP000886885">
    <property type="component" value="Chromosome 15D"/>
</dbReference>
<sequence>MLSMGSLYISLKTPPKPSKPPDPICKIYATKAMAGSKPTKVSSFHFRDLTERIDLSDGCVGWREAPILPFVTAEDQSTAMVKASEACELLNNSPSMTLGLILDILPGHEFASIREGVEMTLTDAVTKSISVPLWRLFGAASDSITTEITVQCILGDSLIILVIDNFILFLSVFYYTFVLQKQLLFLSEKWGRQKLREDVEVLQAIRVVHPDCLFILDANEGYKPEEAIEVFEKFHVHRDDWEGLGHFTHIAKGKYGVCVAADESCHNLVDAKRTITGNLADVVNIKLAKVGIVGGLEIVEEARTSGLDLMIGGMVETRLAMGFTGHLAAGFGCFK</sequence>
<dbReference type="AlphaFoldDB" id="A0A8X7YID9"/>
<feature type="domain" description="Enolase C-terminal" evidence="3">
    <location>
        <begin position="189"/>
        <end position="331"/>
    </location>
</feature>
<protein>
    <recommendedName>
        <fullName evidence="3">Enolase C-terminal domain-containing protein</fullName>
    </recommendedName>
</protein>
<keyword evidence="5" id="KW-1185">Reference proteome</keyword>
<evidence type="ECO:0000256" key="1">
    <source>
        <dbReference type="ARBA" id="ARBA00022723"/>
    </source>
</evidence>
<dbReference type="GO" id="GO:0046872">
    <property type="term" value="F:metal ion binding"/>
    <property type="evidence" value="ECO:0007669"/>
    <property type="project" value="UniProtKB-KW"/>
</dbReference>